<evidence type="ECO:0000313" key="1">
    <source>
        <dbReference type="EMBL" id="TFD89904.1"/>
    </source>
</evidence>
<dbReference type="RefSeq" id="WP_134527869.1">
    <property type="nucleotide sequence ID" value="NZ_SOHN01000008.1"/>
</dbReference>
<accession>A0A4R9BS71</accession>
<organism evidence="1 2">
    <name type="scientific">Cryobacterium serini</name>
    <dbReference type="NCBI Taxonomy" id="1259201"/>
    <lineage>
        <taxon>Bacteria</taxon>
        <taxon>Bacillati</taxon>
        <taxon>Actinomycetota</taxon>
        <taxon>Actinomycetes</taxon>
        <taxon>Micrococcales</taxon>
        <taxon>Microbacteriaceae</taxon>
        <taxon>Cryobacterium</taxon>
    </lineage>
</organism>
<proteinExistence type="predicted"/>
<comment type="caution">
    <text evidence="1">The sequence shown here is derived from an EMBL/GenBank/DDBJ whole genome shotgun (WGS) entry which is preliminary data.</text>
</comment>
<dbReference type="EMBL" id="SOHN01000008">
    <property type="protein sequence ID" value="TFD89904.1"/>
    <property type="molecule type" value="Genomic_DNA"/>
</dbReference>
<name>A0A4R9BS71_9MICO</name>
<gene>
    <name evidence="1" type="ORF">E3T51_04135</name>
</gene>
<evidence type="ECO:0000313" key="2">
    <source>
        <dbReference type="Proteomes" id="UP000297626"/>
    </source>
</evidence>
<protein>
    <submittedName>
        <fullName evidence="1">Uncharacterized protein</fullName>
    </submittedName>
</protein>
<dbReference type="AlphaFoldDB" id="A0A4R9BS71"/>
<sequence>MKSELARAANSTATLDGLVDDLQRLRMAVGDVSYAEIAARIARRRVVQGMSPAAARVARSSVFDAFGTGRRRINAELVAEIVRALGADDATAEVWRRRFLEARLARPRRAGCVGRPARLAGQPAHL</sequence>
<keyword evidence="2" id="KW-1185">Reference proteome</keyword>
<reference evidence="1 2" key="1">
    <citation type="submission" date="2019-03" db="EMBL/GenBank/DDBJ databases">
        <title>Genomics of glacier-inhabiting Cryobacterium strains.</title>
        <authorList>
            <person name="Liu Q."/>
            <person name="Xin Y.-H."/>
        </authorList>
    </citation>
    <scope>NUCLEOTIDE SEQUENCE [LARGE SCALE GENOMIC DNA]</scope>
    <source>
        <strain evidence="1 2">Sr54</strain>
    </source>
</reference>
<dbReference type="Proteomes" id="UP000297626">
    <property type="component" value="Unassembled WGS sequence"/>
</dbReference>